<dbReference type="Gene3D" id="1.10.3720.10">
    <property type="entry name" value="MetI-like"/>
    <property type="match status" value="1"/>
</dbReference>
<dbReference type="InterPro" id="IPR050366">
    <property type="entry name" value="BP-dependent_transpt_permease"/>
</dbReference>
<feature type="transmembrane region" description="Helical" evidence="9">
    <location>
        <begin position="195"/>
        <end position="221"/>
    </location>
</feature>
<proteinExistence type="inferred from homology"/>
<reference evidence="11 12" key="1">
    <citation type="submission" date="2020-08" db="EMBL/GenBank/DDBJ databases">
        <title>Genomic Encyclopedia of Type Strains, Phase IV (KMG-IV): sequencing the most valuable type-strain genomes for metagenomic binning, comparative biology and taxonomic classification.</title>
        <authorList>
            <person name="Goeker M."/>
        </authorList>
    </citation>
    <scope>NUCLEOTIDE SEQUENCE [LARGE SCALE GENOMIC DNA]</scope>
    <source>
        <strain evidence="11 12">DSM 17455</strain>
    </source>
</reference>
<organism evidence="11 12">
    <name type="scientific">Aminobacter ciceronei</name>
    <dbReference type="NCBI Taxonomy" id="150723"/>
    <lineage>
        <taxon>Bacteria</taxon>
        <taxon>Pseudomonadati</taxon>
        <taxon>Pseudomonadota</taxon>
        <taxon>Alphaproteobacteria</taxon>
        <taxon>Hyphomicrobiales</taxon>
        <taxon>Phyllobacteriaceae</taxon>
        <taxon>Aminobacter</taxon>
    </lineage>
</organism>
<gene>
    <name evidence="11" type="ORF">HNQ97_005746</name>
</gene>
<evidence type="ECO:0000256" key="8">
    <source>
        <dbReference type="ARBA" id="ARBA00023136"/>
    </source>
</evidence>
<evidence type="ECO:0000256" key="1">
    <source>
        <dbReference type="ARBA" id="ARBA00004651"/>
    </source>
</evidence>
<feature type="transmembrane region" description="Helical" evidence="9">
    <location>
        <begin position="113"/>
        <end position="133"/>
    </location>
</feature>
<evidence type="ECO:0000256" key="9">
    <source>
        <dbReference type="RuleBase" id="RU363032"/>
    </source>
</evidence>
<keyword evidence="8 9" id="KW-0472">Membrane</keyword>
<name>A0ABR6CF95_9HYPH</name>
<dbReference type="Pfam" id="PF00528">
    <property type="entry name" value="BPD_transp_1"/>
    <property type="match status" value="1"/>
</dbReference>
<dbReference type="PANTHER" id="PTHR43386">
    <property type="entry name" value="OLIGOPEPTIDE TRANSPORT SYSTEM PERMEASE PROTEIN APPC"/>
    <property type="match status" value="1"/>
</dbReference>
<dbReference type="InterPro" id="IPR035906">
    <property type="entry name" value="MetI-like_sf"/>
</dbReference>
<feature type="transmembrane region" description="Helical" evidence="9">
    <location>
        <begin position="139"/>
        <end position="157"/>
    </location>
</feature>
<feature type="transmembrane region" description="Helical" evidence="9">
    <location>
        <begin position="77"/>
        <end position="101"/>
    </location>
</feature>
<evidence type="ECO:0000256" key="4">
    <source>
        <dbReference type="ARBA" id="ARBA00022692"/>
    </source>
</evidence>
<keyword evidence="6" id="KW-0653">Protein transport</keyword>
<keyword evidence="4 9" id="KW-0812">Transmembrane</keyword>
<dbReference type="EMBL" id="JACJHZ010000038">
    <property type="protein sequence ID" value="MBA9023718.1"/>
    <property type="molecule type" value="Genomic_DNA"/>
</dbReference>
<accession>A0ABR6CF95</accession>
<dbReference type="CDD" id="cd06261">
    <property type="entry name" value="TM_PBP2"/>
    <property type="match status" value="1"/>
</dbReference>
<dbReference type="InterPro" id="IPR000515">
    <property type="entry name" value="MetI-like"/>
</dbReference>
<keyword evidence="7 9" id="KW-1133">Transmembrane helix</keyword>
<keyword evidence="12" id="KW-1185">Reference proteome</keyword>
<evidence type="ECO:0000313" key="11">
    <source>
        <dbReference type="EMBL" id="MBA9023718.1"/>
    </source>
</evidence>
<evidence type="ECO:0000256" key="6">
    <source>
        <dbReference type="ARBA" id="ARBA00022927"/>
    </source>
</evidence>
<dbReference type="SUPFAM" id="SSF161098">
    <property type="entry name" value="MetI-like"/>
    <property type="match status" value="1"/>
</dbReference>
<dbReference type="Proteomes" id="UP000587524">
    <property type="component" value="Unassembled WGS sequence"/>
</dbReference>
<evidence type="ECO:0000256" key="2">
    <source>
        <dbReference type="ARBA" id="ARBA00022448"/>
    </source>
</evidence>
<dbReference type="RefSeq" id="WP_182575788.1">
    <property type="nucleotide sequence ID" value="NZ_JACJHY010000038.1"/>
</dbReference>
<dbReference type="PROSITE" id="PS50928">
    <property type="entry name" value="ABC_TM1"/>
    <property type="match status" value="1"/>
</dbReference>
<sequence length="278" mass="29741">MVVKKFSRDLPATFGLIVVMSILTVAVFGWWLVSGPSDVYDSNLLARLSPPSAQNPFGTDDLGRDVYSRVIIGARSALLVGVGVVAASMLIGVPIGLYAGYTRTIGSEVVMRITDIFLAVPQLVLALAIAQILSRGLESAMLALALTYWPAFARTVYGEVRHQKTSLYVEALEGLGASPFRIAVLHLLPNVAPAIIIRATIGVGFAILTAATLGFLGIGATPPSPDWGLAIAESRQFLPESWWLALFPGLAIFITVLGFNLLGDGLRDILDPKLRRSR</sequence>
<evidence type="ECO:0000313" key="12">
    <source>
        <dbReference type="Proteomes" id="UP000587524"/>
    </source>
</evidence>
<feature type="transmembrane region" description="Helical" evidence="9">
    <location>
        <begin position="12"/>
        <end position="33"/>
    </location>
</feature>
<feature type="domain" description="ABC transmembrane type-1" evidence="10">
    <location>
        <begin position="74"/>
        <end position="263"/>
    </location>
</feature>
<comment type="caution">
    <text evidence="11">The sequence shown here is derived from an EMBL/GenBank/DDBJ whole genome shotgun (WGS) entry which is preliminary data.</text>
</comment>
<feature type="transmembrane region" description="Helical" evidence="9">
    <location>
        <begin position="241"/>
        <end position="263"/>
    </location>
</feature>
<evidence type="ECO:0000256" key="3">
    <source>
        <dbReference type="ARBA" id="ARBA00022475"/>
    </source>
</evidence>
<evidence type="ECO:0000256" key="5">
    <source>
        <dbReference type="ARBA" id="ARBA00022856"/>
    </source>
</evidence>
<evidence type="ECO:0000256" key="7">
    <source>
        <dbReference type="ARBA" id="ARBA00022989"/>
    </source>
</evidence>
<keyword evidence="3" id="KW-1003">Cell membrane</keyword>
<keyword evidence="2 9" id="KW-0813">Transport</keyword>
<comment type="subcellular location">
    <subcellularLocation>
        <location evidence="1 9">Cell membrane</location>
        <topology evidence="1 9">Multi-pass membrane protein</topology>
    </subcellularLocation>
</comment>
<evidence type="ECO:0000259" key="10">
    <source>
        <dbReference type="PROSITE" id="PS50928"/>
    </source>
</evidence>
<dbReference type="PANTHER" id="PTHR43386:SF1">
    <property type="entry name" value="D,D-DIPEPTIDE TRANSPORT SYSTEM PERMEASE PROTEIN DDPC-RELATED"/>
    <property type="match status" value="1"/>
</dbReference>
<comment type="similarity">
    <text evidence="9">Belongs to the binding-protein-dependent transport system permease family.</text>
</comment>
<keyword evidence="5" id="KW-0571">Peptide transport</keyword>
<protein>
    <submittedName>
        <fullName evidence="11">Peptide/nickel transport system permease protein</fullName>
    </submittedName>
</protein>